<feature type="binding site" evidence="5">
    <location>
        <position position="130"/>
    </location>
    <ligand>
        <name>Zn(2+)</name>
        <dbReference type="ChEBI" id="CHEBI:29105"/>
        <note>structural</note>
    </ligand>
</feature>
<dbReference type="NCBIfam" id="NF011100">
    <property type="entry name" value="PRK14527.1"/>
    <property type="match status" value="1"/>
</dbReference>
<dbReference type="EMBL" id="POTC01000008">
    <property type="protein sequence ID" value="POF63385.1"/>
    <property type="molecule type" value="Genomic_DNA"/>
</dbReference>
<dbReference type="InterPro" id="IPR027417">
    <property type="entry name" value="P-loop_NTPase"/>
</dbReference>
<comment type="caution">
    <text evidence="5">Lacks conserved residue(s) required for the propagation of feature annotation.</text>
</comment>
<dbReference type="NCBIfam" id="NF001381">
    <property type="entry name" value="PRK00279.1-3"/>
    <property type="match status" value="1"/>
</dbReference>
<comment type="catalytic activity">
    <reaction evidence="5 7">
        <text>AMP + ATP = 2 ADP</text>
        <dbReference type="Rhea" id="RHEA:12973"/>
        <dbReference type="ChEBI" id="CHEBI:30616"/>
        <dbReference type="ChEBI" id="CHEBI:456215"/>
        <dbReference type="ChEBI" id="CHEBI:456216"/>
        <dbReference type="EC" id="2.7.4.3"/>
    </reaction>
</comment>
<keyword evidence="5" id="KW-0862">Zinc</keyword>
<dbReference type="InterPro" id="IPR000850">
    <property type="entry name" value="Adenylat/UMP-CMP_kin"/>
</dbReference>
<comment type="subunit">
    <text evidence="5 7">Monomer.</text>
</comment>
<dbReference type="UniPathway" id="UPA00588">
    <property type="reaction ID" value="UER00649"/>
</dbReference>
<proteinExistence type="inferred from homology"/>
<reference evidence="9 10" key="1">
    <citation type="submission" date="2018-01" db="EMBL/GenBank/DDBJ databases">
        <title>Draft Genome Sequence of Komagataeibacter maltaceti LMG 1529, a Vinegar Producing Acetic Acid Bacterium Isolated from Malt Vinegar Brewery Acetifiers.</title>
        <authorList>
            <person name="Zhang Q."/>
            <person name="Hollensteiner J."/>
            <person name="Poehlein A."/>
            <person name="Daniel R."/>
        </authorList>
    </citation>
    <scope>NUCLEOTIDE SEQUENCE [LARGE SCALE GENOMIC DNA]</scope>
    <source>
        <strain evidence="9 10">LMG 1529</strain>
    </source>
</reference>
<evidence type="ECO:0000256" key="2">
    <source>
        <dbReference type="ARBA" id="ARBA00022727"/>
    </source>
</evidence>
<feature type="binding site" evidence="5">
    <location>
        <begin position="10"/>
        <end position="15"/>
    </location>
    <ligand>
        <name>ATP</name>
        <dbReference type="ChEBI" id="CHEBI:30616"/>
    </ligand>
</feature>
<dbReference type="FunFam" id="3.40.50.300:FF:000106">
    <property type="entry name" value="Adenylate kinase mitochondrial"/>
    <property type="match status" value="1"/>
</dbReference>
<keyword evidence="4 5" id="KW-0418">Kinase</keyword>
<dbReference type="PRINTS" id="PR00094">
    <property type="entry name" value="ADENYLTKNASE"/>
</dbReference>
<dbReference type="NCBIfam" id="NF001380">
    <property type="entry name" value="PRK00279.1-2"/>
    <property type="match status" value="1"/>
</dbReference>
<feature type="binding site" evidence="5">
    <location>
        <position position="36"/>
    </location>
    <ligand>
        <name>AMP</name>
        <dbReference type="ChEBI" id="CHEBI:456215"/>
    </ligand>
</feature>
<feature type="binding site" evidence="5">
    <location>
        <position position="127"/>
    </location>
    <ligand>
        <name>ATP</name>
        <dbReference type="ChEBI" id="CHEBI:30616"/>
    </ligand>
</feature>
<evidence type="ECO:0000256" key="1">
    <source>
        <dbReference type="ARBA" id="ARBA00022679"/>
    </source>
</evidence>
<dbReference type="NCBIfam" id="NF011105">
    <property type="entry name" value="PRK14532.1"/>
    <property type="match status" value="1"/>
</dbReference>
<keyword evidence="5 7" id="KW-0067">ATP-binding</keyword>
<comment type="pathway">
    <text evidence="5">Purine metabolism; AMP biosynthesis via salvage pathway; AMP from ADP: step 1/1.</text>
</comment>
<evidence type="ECO:0000313" key="10">
    <source>
        <dbReference type="Proteomes" id="UP000237344"/>
    </source>
</evidence>
<dbReference type="GO" id="GO:0004017">
    <property type="term" value="F:AMP kinase activity"/>
    <property type="evidence" value="ECO:0007669"/>
    <property type="project" value="UniProtKB-UniRule"/>
</dbReference>
<accession>A0A2S3W3C1</accession>
<dbReference type="Gene3D" id="3.40.50.300">
    <property type="entry name" value="P-loop containing nucleotide triphosphate hydrolases"/>
    <property type="match status" value="1"/>
</dbReference>
<comment type="similarity">
    <text evidence="5 6">Belongs to the adenylate kinase family.</text>
</comment>
<dbReference type="GO" id="GO:0008270">
    <property type="term" value="F:zinc ion binding"/>
    <property type="evidence" value="ECO:0007669"/>
    <property type="project" value="UniProtKB-UniRule"/>
</dbReference>
<sequence>MNIIFLGPPGAGKGTQSKLLEAHYGIAQISTGDMLRAEVAAGSPLGLKVKSIMASGQLVPDDLIIALIEARIDRPDCAKGFILDGFPRTRAQAEALDSMLKKTGRHIDLVLLLDVDEDALADRIAGRFTCAKCGEGYNDLYKRPKVEGTCDVCGGHEFVRREDDRRETVAARLKAYREQTAPILPYYEQHGRLCHIDGMADIDDVTKQVFAAVDGITKK</sequence>
<feature type="domain" description="Adenylate kinase active site lid" evidence="8">
    <location>
        <begin position="127"/>
        <end position="163"/>
    </location>
</feature>
<dbReference type="GO" id="GO:0005524">
    <property type="term" value="F:ATP binding"/>
    <property type="evidence" value="ECO:0007669"/>
    <property type="project" value="UniProtKB-UniRule"/>
</dbReference>
<evidence type="ECO:0000256" key="7">
    <source>
        <dbReference type="RuleBase" id="RU003331"/>
    </source>
</evidence>
<dbReference type="CDD" id="cd01428">
    <property type="entry name" value="ADK"/>
    <property type="match status" value="1"/>
</dbReference>
<dbReference type="EC" id="2.7.4.3" evidence="5 7"/>
<feature type="binding site" evidence="5">
    <location>
        <position position="133"/>
    </location>
    <ligand>
        <name>Zn(2+)</name>
        <dbReference type="ChEBI" id="CHEBI:29105"/>
        <note>structural</note>
    </ligand>
</feature>
<feature type="binding site" evidence="5">
    <location>
        <begin position="85"/>
        <end position="88"/>
    </location>
    <ligand>
        <name>AMP</name>
        <dbReference type="ChEBI" id="CHEBI:456215"/>
    </ligand>
</feature>
<evidence type="ECO:0000256" key="3">
    <source>
        <dbReference type="ARBA" id="ARBA00022741"/>
    </source>
</evidence>
<keyword evidence="1 5" id="KW-0808">Transferase</keyword>
<dbReference type="Proteomes" id="UP000237344">
    <property type="component" value="Unassembled WGS sequence"/>
</dbReference>
<dbReference type="AlphaFoldDB" id="A0A2S3W3C1"/>
<organism evidence="9 10">
    <name type="scientific">Novacetimonas maltaceti</name>
    <dbReference type="NCBI Taxonomy" id="1203393"/>
    <lineage>
        <taxon>Bacteria</taxon>
        <taxon>Pseudomonadati</taxon>
        <taxon>Pseudomonadota</taxon>
        <taxon>Alphaproteobacteria</taxon>
        <taxon>Acetobacterales</taxon>
        <taxon>Acetobacteraceae</taxon>
        <taxon>Novacetimonas</taxon>
    </lineage>
</organism>
<dbReference type="PANTHER" id="PTHR23359">
    <property type="entry name" value="NUCLEOTIDE KINASE"/>
    <property type="match status" value="1"/>
</dbReference>
<comment type="subcellular location">
    <subcellularLocation>
        <location evidence="5 7">Cytoplasm</location>
    </subcellularLocation>
</comment>
<evidence type="ECO:0000256" key="4">
    <source>
        <dbReference type="ARBA" id="ARBA00022777"/>
    </source>
</evidence>
<keyword evidence="10" id="KW-1185">Reference proteome</keyword>
<feature type="binding site" evidence="5">
    <location>
        <begin position="57"/>
        <end position="59"/>
    </location>
    <ligand>
        <name>AMP</name>
        <dbReference type="ChEBI" id="CHEBI:456215"/>
    </ligand>
</feature>
<feature type="binding site" evidence="5">
    <location>
        <position position="153"/>
    </location>
    <ligand>
        <name>Zn(2+)</name>
        <dbReference type="ChEBI" id="CHEBI:29105"/>
        <note>structural</note>
    </ligand>
</feature>
<dbReference type="Pfam" id="PF00406">
    <property type="entry name" value="ADK"/>
    <property type="match status" value="1"/>
</dbReference>
<feature type="binding site" evidence="5">
    <location>
        <position position="150"/>
    </location>
    <ligand>
        <name>Zn(2+)</name>
        <dbReference type="ChEBI" id="CHEBI:29105"/>
        <note>structural</note>
    </ligand>
</feature>
<dbReference type="PROSITE" id="PS00113">
    <property type="entry name" value="ADENYLATE_KINASE"/>
    <property type="match status" value="1"/>
</dbReference>
<feature type="region of interest" description="NMP" evidence="5">
    <location>
        <begin position="30"/>
        <end position="59"/>
    </location>
</feature>
<dbReference type="NCBIfam" id="TIGR01351">
    <property type="entry name" value="adk"/>
    <property type="match status" value="1"/>
</dbReference>
<feature type="binding site" evidence="5">
    <location>
        <position position="92"/>
    </location>
    <ligand>
        <name>AMP</name>
        <dbReference type="ChEBI" id="CHEBI:456215"/>
    </ligand>
</feature>
<dbReference type="InterPro" id="IPR006259">
    <property type="entry name" value="Adenyl_kin_sub"/>
</dbReference>
<dbReference type="OrthoDB" id="9805030at2"/>
<keyword evidence="2 5" id="KW-0545">Nucleotide biosynthesis</keyword>
<dbReference type="SUPFAM" id="SSF52540">
    <property type="entry name" value="P-loop containing nucleoside triphosphate hydrolases"/>
    <property type="match status" value="1"/>
</dbReference>
<comment type="function">
    <text evidence="5">Catalyzes the reversible transfer of the terminal phosphate group between ATP and AMP. Plays an important role in cellular energy homeostasis and in adenine nucleotide metabolism.</text>
</comment>
<dbReference type="HAMAP" id="MF_00235">
    <property type="entry name" value="Adenylate_kinase_Adk"/>
    <property type="match status" value="1"/>
</dbReference>
<protein>
    <recommendedName>
        <fullName evidence="5 7">Adenylate kinase</fullName>
        <shortName evidence="5">AK</shortName>
        <ecNumber evidence="5 7">2.7.4.3</ecNumber>
    </recommendedName>
    <alternativeName>
        <fullName evidence="5">ATP-AMP transphosphorylase</fullName>
    </alternativeName>
    <alternativeName>
        <fullName evidence="5">ATP:AMP phosphotransferase</fullName>
    </alternativeName>
    <alternativeName>
        <fullName evidence="5">Adenylate monophosphate kinase</fullName>
    </alternativeName>
</protein>
<comment type="domain">
    <text evidence="5">Consists of three domains, a large central CORE domain and two small peripheral domains, NMPbind and LID, which undergo movements during catalysis. The LID domain closes over the site of phosphoryl transfer upon ATP binding. Assembling and dissambling the active center during each catalytic cycle provides an effective means to prevent ATP hydrolysis. Some bacteria have evolved a zinc-coordinating structure that stabilizes the LID domain.</text>
</comment>
<dbReference type="InterPro" id="IPR033690">
    <property type="entry name" value="Adenylat_kinase_CS"/>
</dbReference>
<dbReference type="GO" id="GO:0005737">
    <property type="term" value="C:cytoplasm"/>
    <property type="evidence" value="ECO:0007669"/>
    <property type="project" value="UniProtKB-SubCell"/>
</dbReference>
<keyword evidence="3 5" id="KW-0547">Nucleotide-binding</keyword>
<keyword evidence="5" id="KW-0963">Cytoplasm</keyword>
<name>A0A2S3W3C1_9PROT</name>
<evidence type="ECO:0000256" key="6">
    <source>
        <dbReference type="RuleBase" id="RU003330"/>
    </source>
</evidence>
<gene>
    <name evidence="5 9" type="primary">adk</name>
    <name evidence="9" type="ORF">KMAL_09410</name>
</gene>
<feature type="binding site" evidence="5">
    <location>
        <position position="31"/>
    </location>
    <ligand>
        <name>AMP</name>
        <dbReference type="ChEBI" id="CHEBI:456215"/>
    </ligand>
</feature>
<feature type="binding site" evidence="5">
    <location>
        <position position="161"/>
    </location>
    <ligand>
        <name>AMP</name>
        <dbReference type="ChEBI" id="CHEBI:456215"/>
    </ligand>
</feature>
<dbReference type="RefSeq" id="WP_110094602.1">
    <property type="nucleotide sequence ID" value="NZ_NKUE01000006.1"/>
</dbReference>
<dbReference type="InterPro" id="IPR007862">
    <property type="entry name" value="Adenylate_kinase_lid-dom"/>
</dbReference>
<evidence type="ECO:0000313" key="9">
    <source>
        <dbReference type="EMBL" id="POF63385.1"/>
    </source>
</evidence>
<feature type="binding site" evidence="5">
    <location>
        <position position="200"/>
    </location>
    <ligand>
        <name>ATP</name>
        <dbReference type="ChEBI" id="CHEBI:30616"/>
    </ligand>
</feature>
<keyword evidence="5" id="KW-0479">Metal-binding</keyword>
<feature type="binding site" evidence="5">
    <location>
        <position position="172"/>
    </location>
    <ligand>
        <name>AMP</name>
        <dbReference type="ChEBI" id="CHEBI:456215"/>
    </ligand>
</feature>
<evidence type="ECO:0000256" key="5">
    <source>
        <dbReference type="HAMAP-Rule" id="MF_00235"/>
    </source>
</evidence>
<comment type="caution">
    <text evidence="9">The sequence shown here is derived from an EMBL/GenBank/DDBJ whole genome shotgun (WGS) entry which is preliminary data.</text>
</comment>
<dbReference type="Pfam" id="PF05191">
    <property type="entry name" value="ADK_lid"/>
    <property type="match status" value="1"/>
</dbReference>
<dbReference type="GO" id="GO:0044209">
    <property type="term" value="P:AMP salvage"/>
    <property type="evidence" value="ECO:0007669"/>
    <property type="project" value="UniProtKB-UniRule"/>
</dbReference>
<evidence type="ECO:0000259" key="8">
    <source>
        <dbReference type="Pfam" id="PF05191"/>
    </source>
</evidence>